<dbReference type="Gene3D" id="1.10.579.10">
    <property type="entry name" value="DNA Cyclobutane Dipyrimidine Photolyase, subunit A, domain 3"/>
    <property type="match status" value="1"/>
</dbReference>
<evidence type="ECO:0000313" key="6">
    <source>
        <dbReference type="EMBL" id="MEJ5946637.1"/>
    </source>
</evidence>
<evidence type="ECO:0000256" key="3">
    <source>
        <dbReference type="ARBA" id="ARBA00022827"/>
    </source>
</evidence>
<gene>
    <name evidence="6" type="ORF">WDZ17_15165</name>
</gene>
<dbReference type="InterPro" id="IPR002081">
    <property type="entry name" value="Cryptochrome/DNA_photolyase_1"/>
</dbReference>
<protein>
    <submittedName>
        <fullName evidence="6">FAD-binding domain-containing protein</fullName>
    </submittedName>
</protein>
<name>A0ABU8RNJ4_9ACTN</name>
<dbReference type="Pfam" id="PF03441">
    <property type="entry name" value="FAD_binding_7"/>
    <property type="match status" value="1"/>
</dbReference>
<organism evidence="6 7">
    <name type="scientific">Pseudokineococcus basanitobsidens</name>
    <dbReference type="NCBI Taxonomy" id="1926649"/>
    <lineage>
        <taxon>Bacteria</taxon>
        <taxon>Bacillati</taxon>
        <taxon>Actinomycetota</taxon>
        <taxon>Actinomycetes</taxon>
        <taxon>Kineosporiales</taxon>
        <taxon>Kineosporiaceae</taxon>
        <taxon>Pseudokineococcus</taxon>
    </lineage>
</organism>
<dbReference type="PANTHER" id="PTHR11455:SF18">
    <property type="entry name" value="SI:CH1073-390K14.1"/>
    <property type="match status" value="1"/>
</dbReference>
<dbReference type="Gene3D" id="1.25.40.80">
    <property type="match status" value="1"/>
</dbReference>
<reference evidence="6 7" key="1">
    <citation type="journal article" date="2017" name="Int. J. Syst. Evol. Microbiol.">
        <title>Pseudokineococcus basanitobsidens sp. nov., isolated from volcanic rock.</title>
        <authorList>
            <person name="Lee D.W."/>
            <person name="Park M.Y."/>
            <person name="Kim J.J."/>
            <person name="Kim B.S."/>
        </authorList>
    </citation>
    <scope>NUCLEOTIDE SEQUENCE [LARGE SCALE GENOMIC DNA]</scope>
    <source>
        <strain evidence="6 7">DSM 103726</strain>
    </source>
</reference>
<feature type="region of interest" description="Disordered" evidence="4">
    <location>
        <begin position="129"/>
        <end position="148"/>
    </location>
</feature>
<comment type="cofactor">
    <cofactor evidence="1">
        <name>FAD</name>
        <dbReference type="ChEBI" id="CHEBI:57692"/>
    </cofactor>
</comment>
<feature type="domain" description="Cryptochrome/DNA photolyase FAD-binding" evidence="5">
    <location>
        <begin position="163"/>
        <end position="226"/>
    </location>
</feature>
<dbReference type="EMBL" id="JBBIAA010000028">
    <property type="protein sequence ID" value="MEJ5946637.1"/>
    <property type="molecule type" value="Genomic_DNA"/>
</dbReference>
<sequence length="412" mass="45200">MPLLPSPPTEREGVVAWVAEHLSHLTCDEPAAYGTSSFRGGQSAADAALAALDLTGYARRRSVVAPERSRGASRLSPYLRHGLLQLPEVWDAAGDAPPKDRQRFRDELQWQEYARHLYARVGRDLREPLRADPPVPAPGAPAVGPELRGDPWPGRMACMAATTGELHEQGWLVNQTRMWLASQWAARAGADWREGRDAMYRHLIDGSPYANGLGWQWSAGTATGKVYGFSRWQVEKRAPQLCRSCALRDACPVQDWPEVQPGARREGPPGLAGGPTDAGPRRPEVTGEPEAVWLTAESLGDADPALAAHPDVPAVFVLDEPLLARLRLSGKRLVFLAETLAELGAEVRLGDPVAELAGRRLATTWTFPPGWRRRADRLDVVALHPWPWLRRPGSGSVRSFSAWVRSAPGRDR</sequence>
<dbReference type="InterPro" id="IPR036134">
    <property type="entry name" value="Crypto/Photolyase_FAD-like_sf"/>
</dbReference>
<feature type="region of interest" description="Disordered" evidence="4">
    <location>
        <begin position="257"/>
        <end position="286"/>
    </location>
</feature>
<evidence type="ECO:0000256" key="2">
    <source>
        <dbReference type="ARBA" id="ARBA00022630"/>
    </source>
</evidence>
<keyword evidence="3" id="KW-0274">FAD</keyword>
<evidence type="ECO:0000259" key="5">
    <source>
        <dbReference type="Pfam" id="PF03441"/>
    </source>
</evidence>
<keyword evidence="2" id="KW-0285">Flavoprotein</keyword>
<proteinExistence type="predicted"/>
<dbReference type="InterPro" id="IPR005101">
    <property type="entry name" value="Cryptochr/Photolyase_FAD-bd"/>
</dbReference>
<evidence type="ECO:0000256" key="1">
    <source>
        <dbReference type="ARBA" id="ARBA00001974"/>
    </source>
</evidence>
<dbReference type="PANTHER" id="PTHR11455">
    <property type="entry name" value="CRYPTOCHROME"/>
    <property type="match status" value="1"/>
</dbReference>
<keyword evidence="7" id="KW-1185">Reference proteome</keyword>
<evidence type="ECO:0000313" key="7">
    <source>
        <dbReference type="Proteomes" id="UP001387100"/>
    </source>
</evidence>
<dbReference type="RefSeq" id="WP_339576019.1">
    <property type="nucleotide sequence ID" value="NZ_JBBIAA010000028.1"/>
</dbReference>
<comment type="caution">
    <text evidence="6">The sequence shown here is derived from an EMBL/GenBank/DDBJ whole genome shotgun (WGS) entry which is preliminary data.</text>
</comment>
<dbReference type="SUPFAM" id="SSF48173">
    <property type="entry name" value="Cryptochrome/photolyase FAD-binding domain"/>
    <property type="match status" value="1"/>
</dbReference>
<dbReference type="Proteomes" id="UP001387100">
    <property type="component" value="Unassembled WGS sequence"/>
</dbReference>
<evidence type="ECO:0000256" key="4">
    <source>
        <dbReference type="SAM" id="MobiDB-lite"/>
    </source>
</evidence>
<accession>A0ABU8RNJ4</accession>